<dbReference type="PANTHER" id="PTHR35393:SF1">
    <property type="entry name" value="SNOAL-LIKE DOMAIN-CONTAINING PROTEIN"/>
    <property type="match status" value="1"/>
</dbReference>
<protein>
    <recommendedName>
        <fullName evidence="2">SigF-like NTF2-like domain-containing protein</fullName>
    </recommendedName>
</protein>
<keyword evidence="1" id="KW-0812">Transmembrane</keyword>
<keyword evidence="4" id="KW-1185">Reference proteome</keyword>
<keyword evidence="1" id="KW-0472">Membrane</keyword>
<evidence type="ECO:0000313" key="4">
    <source>
        <dbReference type="Proteomes" id="UP001521116"/>
    </source>
</evidence>
<dbReference type="Proteomes" id="UP001521116">
    <property type="component" value="Unassembled WGS sequence"/>
</dbReference>
<gene>
    <name evidence="3" type="ORF">SLS56_009084</name>
</gene>
<dbReference type="InterPro" id="IPR057514">
    <property type="entry name" value="NTF2_SigF"/>
</dbReference>
<evidence type="ECO:0000259" key="2">
    <source>
        <dbReference type="Pfam" id="PF24840"/>
    </source>
</evidence>
<name>A0ABR3SIB3_9PEZI</name>
<accession>A0ABR3SIB3</accession>
<feature type="domain" description="SigF-like NTF2-like" evidence="2">
    <location>
        <begin position="24"/>
        <end position="198"/>
    </location>
</feature>
<reference evidence="3 4" key="1">
    <citation type="submission" date="2024-02" db="EMBL/GenBank/DDBJ databases">
        <title>De novo assembly and annotation of 12 fungi associated with fruit tree decline syndrome in Ontario, Canada.</title>
        <authorList>
            <person name="Sulman M."/>
            <person name="Ellouze W."/>
            <person name="Ilyukhin E."/>
        </authorList>
    </citation>
    <scope>NUCLEOTIDE SEQUENCE [LARGE SCALE GENOMIC DNA]</scope>
    <source>
        <strain evidence="3 4">M1-105</strain>
    </source>
</reference>
<evidence type="ECO:0000256" key="1">
    <source>
        <dbReference type="SAM" id="Phobius"/>
    </source>
</evidence>
<dbReference type="PANTHER" id="PTHR35393">
    <property type="entry name" value="CHROMOSOME 1, WHOLE GENOME SHOTGUN SEQUENCE"/>
    <property type="match status" value="1"/>
</dbReference>
<dbReference type="Pfam" id="PF24840">
    <property type="entry name" value="NTF2_SigF"/>
    <property type="match status" value="1"/>
</dbReference>
<feature type="transmembrane region" description="Helical" evidence="1">
    <location>
        <begin position="172"/>
        <end position="199"/>
    </location>
</feature>
<evidence type="ECO:0000313" key="3">
    <source>
        <dbReference type="EMBL" id="KAL1621686.1"/>
    </source>
</evidence>
<keyword evidence="1" id="KW-1133">Transmembrane helix</keyword>
<comment type="caution">
    <text evidence="3">The sequence shown here is derived from an EMBL/GenBank/DDBJ whole genome shotgun (WGS) entry which is preliminary data.</text>
</comment>
<sequence length="233" mass="26418">MENPGRPPPPCAPPRTAAYRAGAEQDIPKVIHLLTQTPPHAQRDAVEKYFTPNASFTHPFCRTGKFSNSRLLILAIYRWYKIMSPRIDLRVNSVAFDKANLILYVHISQIFRVWVLPFYSAPVSLVTVLHLDYVPPSQSADTNGDSDDEDAKGKYYIVAQNDLYQTNEFVRFFWPGGFLLVWLCQFVATLFCVLGAFVLSPFTAVQEHLHQSGGLRGREVPESLSGKIERKYL</sequence>
<proteinExistence type="predicted"/>
<organism evidence="3 4">
    <name type="scientific">Neofusicoccum ribis</name>
    <dbReference type="NCBI Taxonomy" id="45134"/>
    <lineage>
        <taxon>Eukaryota</taxon>
        <taxon>Fungi</taxon>
        <taxon>Dikarya</taxon>
        <taxon>Ascomycota</taxon>
        <taxon>Pezizomycotina</taxon>
        <taxon>Dothideomycetes</taxon>
        <taxon>Dothideomycetes incertae sedis</taxon>
        <taxon>Botryosphaeriales</taxon>
        <taxon>Botryosphaeriaceae</taxon>
        <taxon>Neofusicoccum</taxon>
    </lineage>
</organism>
<dbReference type="EMBL" id="JAJVDC020000147">
    <property type="protein sequence ID" value="KAL1621686.1"/>
    <property type="molecule type" value="Genomic_DNA"/>
</dbReference>